<dbReference type="PROSITE" id="PS00678">
    <property type="entry name" value="WD_REPEATS_1"/>
    <property type="match status" value="6"/>
</dbReference>
<evidence type="ECO:0000313" key="7">
    <source>
        <dbReference type="Proteomes" id="UP000016930"/>
    </source>
</evidence>
<dbReference type="SMART" id="SM00320">
    <property type="entry name" value="WD40"/>
    <property type="match status" value="7"/>
</dbReference>
<dbReference type="SUPFAM" id="SSF50978">
    <property type="entry name" value="WD40 repeat-like"/>
    <property type="match status" value="1"/>
</dbReference>
<reference evidence="6 7" key="1">
    <citation type="journal article" date="2012" name="Proc. Natl. Acad. Sci. U.S.A.">
        <title>Comparative genomics of Ceriporiopsis subvermispora and Phanerochaete chrysosporium provide insight into selective ligninolysis.</title>
        <authorList>
            <person name="Fernandez-Fueyo E."/>
            <person name="Ruiz-Duenas F.J."/>
            <person name="Ferreira P."/>
            <person name="Floudas D."/>
            <person name="Hibbett D.S."/>
            <person name="Canessa P."/>
            <person name="Larrondo L.F."/>
            <person name="James T.Y."/>
            <person name="Seelenfreund D."/>
            <person name="Lobos S."/>
            <person name="Polanco R."/>
            <person name="Tello M."/>
            <person name="Honda Y."/>
            <person name="Watanabe T."/>
            <person name="Watanabe T."/>
            <person name="Ryu J.S."/>
            <person name="Kubicek C.P."/>
            <person name="Schmoll M."/>
            <person name="Gaskell J."/>
            <person name="Hammel K.E."/>
            <person name="St John F.J."/>
            <person name="Vanden Wymelenberg A."/>
            <person name="Sabat G."/>
            <person name="Splinter BonDurant S."/>
            <person name="Syed K."/>
            <person name="Yadav J.S."/>
            <person name="Doddapaneni H."/>
            <person name="Subramanian V."/>
            <person name="Lavin J.L."/>
            <person name="Oguiza J.A."/>
            <person name="Perez G."/>
            <person name="Pisabarro A.G."/>
            <person name="Ramirez L."/>
            <person name="Santoyo F."/>
            <person name="Master E."/>
            <person name="Coutinho P.M."/>
            <person name="Henrissat B."/>
            <person name="Lombard V."/>
            <person name="Magnuson J.K."/>
            <person name="Kuees U."/>
            <person name="Hori C."/>
            <person name="Igarashi K."/>
            <person name="Samejima M."/>
            <person name="Held B.W."/>
            <person name="Barry K.W."/>
            <person name="LaButti K.M."/>
            <person name="Lapidus A."/>
            <person name="Lindquist E.A."/>
            <person name="Lucas S.M."/>
            <person name="Riley R."/>
            <person name="Salamov A.A."/>
            <person name="Hoffmeister D."/>
            <person name="Schwenk D."/>
            <person name="Hadar Y."/>
            <person name="Yarden O."/>
            <person name="de Vries R.P."/>
            <person name="Wiebenga A."/>
            <person name="Stenlid J."/>
            <person name="Eastwood D."/>
            <person name="Grigoriev I.V."/>
            <person name="Berka R.M."/>
            <person name="Blanchette R.A."/>
            <person name="Kersten P."/>
            <person name="Martinez A.T."/>
            <person name="Vicuna R."/>
            <person name="Cullen D."/>
        </authorList>
    </citation>
    <scope>NUCLEOTIDE SEQUENCE [LARGE SCALE GENOMIC DNA]</scope>
    <source>
        <strain evidence="6 7">B</strain>
    </source>
</reference>
<feature type="region of interest" description="Disordered" evidence="4">
    <location>
        <begin position="17"/>
        <end position="67"/>
    </location>
</feature>
<dbReference type="STRING" id="914234.M2R1E6"/>
<dbReference type="Gene3D" id="3.40.50.300">
    <property type="entry name" value="P-loop containing nucleotide triphosphate hydrolases"/>
    <property type="match status" value="1"/>
</dbReference>
<dbReference type="GO" id="GO:1990234">
    <property type="term" value="C:transferase complex"/>
    <property type="evidence" value="ECO:0007669"/>
    <property type="project" value="UniProtKB-ARBA"/>
</dbReference>
<dbReference type="InterPro" id="IPR036322">
    <property type="entry name" value="WD40_repeat_dom_sf"/>
</dbReference>
<dbReference type="InterPro" id="IPR036537">
    <property type="entry name" value="Adaptor_Cbl_N_dom_sf"/>
</dbReference>
<dbReference type="PANTHER" id="PTHR22847">
    <property type="entry name" value="WD40 REPEAT PROTEIN"/>
    <property type="match status" value="1"/>
</dbReference>
<feature type="region of interest" description="Disordered" evidence="4">
    <location>
        <begin position="152"/>
        <end position="175"/>
    </location>
</feature>
<sequence length="1385" mass="150898">MGKLLDGLRKLLTCTLGVDVPQGPGDSAGSPTVPMEVRESPNTKASGSPADNATADTVATSANTTIPADSSANQITISAQSAHDANQVAGTTDPADGTDIPGEAASSAPPSEDHVTKTVDSAVAADSPSRAAWGTHLAEDQITNLVLSDTMDQATDTPNSADDVDRADRAASGGPLLASSAGRNGWLMLKSALKSAAECCDMVLPVKAALSGIVGVMEMVDTVRDTEEDFHKIALRVEVVEELFRRYTSEYNSEDVLPPVIHQRFKRLSRELNLIKDSIEPKMKHSRMRRAIMVFGDAEFIKDMFEKLAEILETFHMDCNLNIERMTHDATARSLLAKLGHIPDAGIDSQTADECMPNTRVQVLEDVQGWVNAARGARIFWLNGMAGTGKSTIARSVCNILRAQNRLGGSFFCSRGTRDDVKRIIPTLAMSLADQNPVYRLALLEVLKKKPDAAYHRLDLQLQHLLEEPLLNAFSSKAAIPVLVIDALDECLDHDATKDMLLQLASPSRHIPVRLFVTSRPEQHIRALFNSAQPEWHSILRLHDIEEAIIESDIGLYITERLKRIRSSWEAEGYAFPPEWPSTQSITILTKQAGKLFVYASTVLKFISKTNPMERLEDLTRLGFVPEGSLTGPLDSMYSLIINNALDPRERTMAEISRTKELLAIILAIREPLSISVLSSLLKKQARAIRILLEPLHAVIYTPPQDDSGAVTTFHASFEDYLTTDGRAPENFRINVSDGHQALADACGKIMDSGALYFNIARCQTSYAPNSGQTLATISPILSYSCTHWPEHLVGATNVAALLPLFEAILTQKMLFWIETVTLVRGVRWVSHLLELTLTVNVELSQTFHELLHDARLLSIQCQEAIELSIPHLYLSALPTAPASSAIAQMFWPKFRNIPRVHRHVSDVQQQQEQPMSTSGHLGTAIRSVAFSPDATYIVSGSDNGTLRLWDARTGDEILKPLNGHTSGVTSVVFSLDGARIISGSKDRTVRLWDASTGNPILRPLEGHSSGVNSVAISPTGGYVISGSADRTICVWDVENGNTVVRLIGHTGSVTSLAFSPDGTRIASGSDDGTVRLWNTWTGEGILGPLEGHIGGITSVVFSPDGTRVISGSRDRTIRLWDTNTGNPILRPLKGHSGGINSVAISPQGCHVVSGSEDRTIRLWDASTGDVILGPLEGHTDTIWTVAFSPDGIHIASGSGDRTIRLWNTEVKGVDSSKKPEDQASGSPTAAFSPYNRQPVGKPSASTRSPPLDTMGSSSALASTSYRPLAIHRDRLRSESKFSSSIPSTPSTSNIDDSFALNALYDRASDMDPRDIFSFDSYAGWIVGPRGELVMWIPEEYWPGLWWPRNTLVIGPSRVTLDLSRFLHGRDWTFCYTELPFTTPS</sequence>
<feature type="repeat" description="WD" evidence="3">
    <location>
        <begin position="1005"/>
        <end position="1046"/>
    </location>
</feature>
<feature type="repeat" description="WD" evidence="3">
    <location>
        <begin position="926"/>
        <end position="960"/>
    </location>
</feature>
<dbReference type="InterPro" id="IPR056884">
    <property type="entry name" value="NPHP3-like_N"/>
</dbReference>
<dbReference type="EMBL" id="KB445813">
    <property type="protein sequence ID" value="EMD32072.1"/>
    <property type="molecule type" value="Genomic_DNA"/>
</dbReference>
<feature type="repeat" description="WD" evidence="3">
    <location>
        <begin position="1047"/>
        <end position="1079"/>
    </location>
</feature>
<feature type="region of interest" description="Disordered" evidence="4">
    <location>
        <begin position="81"/>
        <end position="122"/>
    </location>
</feature>
<dbReference type="Gene3D" id="1.20.930.20">
    <property type="entry name" value="Adaptor protein Cbl, N-terminal domain"/>
    <property type="match status" value="1"/>
</dbReference>
<feature type="repeat" description="WD" evidence="3">
    <location>
        <begin position="1090"/>
        <end position="1131"/>
    </location>
</feature>
<keyword evidence="2" id="KW-0677">Repeat</keyword>
<evidence type="ECO:0000313" key="6">
    <source>
        <dbReference type="EMBL" id="EMD32072.1"/>
    </source>
</evidence>
<dbReference type="Pfam" id="PF00400">
    <property type="entry name" value="WD40"/>
    <property type="match status" value="7"/>
</dbReference>
<dbReference type="InterPro" id="IPR007111">
    <property type="entry name" value="NACHT_NTPase"/>
</dbReference>
<dbReference type="SUPFAM" id="SSF52540">
    <property type="entry name" value="P-loop containing nucleoside triphosphate hydrolases"/>
    <property type="match status" value="1"/>
</dbReference>
<feature type="repeat" description="WD" evidence="3">
    <location>
        <begin position="1133"/>
        <end position="1174"/>
    </location>
</feature>
<evidence type="ECO:0000259" key="5">
    <source>
        <dbReference type="PROSITE" id="PS50837"/>
    </source>
</evidence>
<dbReference type="GO" id="GO:0007166">
    <property type="term" value="P:cell surface receptor signaling pathway"/>
    <property type="evidence" value="ECO:0007669"/>
    <property type="project" value="InterPro"/>
</dbReference>
<dbReference type="InterPro" id="IPR001680">
    <property type="entry name" value="WD40_rpt"/>
</dbReference>
<dbReference type="PANTHER" id="PTHR22847:SF637">
    <property type="entry name" value="WD REPEAT DOMAIN 5B"/>
    <property type="match status" value="1"/>
</dbReference>
<dbReference type="InterPro" id="IPR020472">
    <property type="entry name" value="WD40_PAC1"/>
</dbReference>
<feature type="compositionally biased region" description="Polar residues" evidence="4">
    <location>
        <begin position="81"/>
        <end position="90"/>
    </location>
</feature>
<dbReference type="HOGENOM" id="CLU_000288_6_3_1"/>
<feature type="compositionally biased region" description="Polar residues" evidence="4">
    <location>
        <begin position="1244"/>
        <end position="1261"/>
    </location>
</feature>
<evidence type="ECO:0000256" key="1">
    <source>
        <dbReference type="ARBA" id="ARBA00022574"/>
    </source>
</evidence>
<dbReference type="CDD" id="cd21037">
    <property type="entry name" value="MLKL_NTD"/>
    <property type="match status" value="1"/>
</dbReference>
<dbReference type="PROSITE" id="PS50837">
    <property type="entry name" value="NACHT"/>
    <property type="match status" value="1"/>
</dbReference>
<dbReference type="Pfam" id="PF24883">
    <property type="entry name" value="NPHP3_N"/>
    <property type="match status" value="1"/>
</dbReference>
<gene>
    <name evidence="6" type="ORF">CERSUDRAFT_99771</name>
</gene>
<dbReference type="CDD" id="cd00200">
    <property type="entry name" value="WD40"/>
    <property type="match status" value="1"/>
</dbReference>
<dbReference type="PROSITE" id="PS50294">
    <property type="entry name" value="WD_REPEATS_REGION"/>
    <property type="match status" value="7"/>
</dbReference>
<feature type="compositionally biased region" description="Polar residues" evidence="4">
    <location>
        <begin position="42"/>
        <end position="67"/>
    </location>
</feature>
<dbReference type="Gene3D" id="2.130.10.10">
    <property type="entry name" value="YVTN repeat-like/Quinoprotein amine dehydrogenase"/>
    <property type="match status" value="3"/>
</dbReference>
<dbReference type="PRINTS" id="PR00320">
    <property type="entry name" value="GPROTEINBRPT"/>
</dbReference>
<feature type="repeat" description="WD" evidence="3">
    <location>
        <begin position="962"/>
        <end position="1003"/>
    </location>
</feature>
<feature type="region of interest" description="Disordered" evidence="4">
    <location>
        <begin position="1213"/>
        <end position="1261"/>
    </location>
</feature>
<feature type="domain" description="NACHT" evidence="5">
    <location>
        <begin position="378"/>
        <end position="521"/>
    </location>
</feature>
<dbReference type="GO" id="GO:0005634">
    <property type="term" value="C:nucleus"/>
    <property type="evidence" value="ECO:0007669"/>
    <property type="project" value="TreeGrafter"/>
</dbReference>
<evidence type="ECO:0000256" key="3">
    <source>
        <dbReference type="PROSITE-ProRule" id="PRU00221"/>
    </source>
</evidence>
<name>M2R1E6_CERS8</name>
<keyword evidence="7" id="KW-1185">Reference proteome</keyword>
<organism evidence="6 7">
    <name type="scientific">Ceriporiopsis subvermispora (strain B)</name>
    <name type="common">White-rot fungus</name>
    <name type="synonym">Gelatoporia subvermispora</name>
    <dbReference type="NCBI Taxonomy" id="914234"/>
    <lineage>
        <taxon>Eukaryota</taxon>
        <taxon>Fungi</taxon>
        <taxon>Dikarya</taxon>
        <taxon>Basidiomycota</taxon>
        <taxon>Agaricomycotina</taxon>
        <taxon>Agaricomycetes</taxon>
        <taxon>Polyporales</taxon>
        <taxon>Gelatoporiaceae</taxon>
        <taxon>Gelatoporia</taxon>
    </lineage>
</organism>
<evidence type="ECO:0000256" key="2">
    <source>
        <dbReference type="ARBA" id="ARBA00022737"/>
    </source>
</evidence>
<dbReference type="InterPro" id="IPR015943">
    <property type="entry name" value="WD40/YVTN_repeat-like_dom_sf"/>
</dbReference>
<dbReference type="PROSITE" id="PS50082">
    <property type="entry name" value="WD_REPEATS_2"/>
    <property type="match status" value="7"/>
</dbReference>
<dbReference type="InterPro" id="IPR019775">
    <property type="entry name" value="WD40_repeat_CS"/>
</dbReference>
<dbReference type="OrthoDB" id="2658414at2759"/>
<protein>
    <recommendedName>
        <fullName evidence="5">NACHT domain-containing protein</fullName>
    </recommendedName>
</protein>
<dbReference type="InterPro" id="IPR027417">
    <property type="entry name" value="P-loop_NTPase"/>
</dbReference>
<evidence type="ECO:0000256" key="4">
    <source>
        <dbReference type="SAM" id="MobiDB-lite"/>
    </source>
</evidence>
<feature type="repeat" description="WD" evidence="3">
    <location>
        <begin position="1176"/>
        <end position="1210"/>
    </location>
</feature>
<accession>M2R1E6</accession>
<feature type="compositionally biased region" description="Basic and acidic residues" evidence="4">
    <location>
        <begin position="1213"/>
        <end position="1222"/>
    </location>
</feature>
<keyword evidence="1 3" id="KW-0853">WD repeat</keyword>
<dbReference type="Proteomes" id="UP000016930">
    <property type="component" value="Unassembled WGS sequence"/>
</dbReference>
<dbReference type="InterPro" id="IPR059179">
    <property type="entry name" value="MLKL-like_MCAfunc"/>
</dbReference>
<proteinExistence type="predicted"/>